<feature type="domain" description="R3H" evidence="2">
    <location>
        <begin position="111"/>
        <end position="176"/>
    </location>
</feature>
<dbReference type="InterPro" id="IPR001374">
    <property type="entry name" value="R3H_dom"/>
</dbReference>
<dbReference type="EMBL" id="BARS01025265">
    <property type="protein sequence ID" value="GAG02167.1"/>
    <property type="molecule type" value="Genomic_DNA"/>
</dbReference>
<evidence type="ECO:0000256" key="1">
    <source>
        <dbReference type="SAM" id="MobiDB-lite"/>
    </source>
</evidence>
<gene>
    <name evidence="3" type="ORF">S01H1_39953</name>
</gene>
<organism evidence="3">
    <name type="scientific">marine sediment metagenome</name>
    <dbReference type="NCBI Taxonomy" id="412755"/>
    <lineage>
        <taxon>unclassified sequences</taxon>
        <taxon>metagenomes</taxon>
        <taxon>ecological metagenomes</taxon>
    </lineage>
</organism>
<dbReference type="Gene3D" id="3.30.1370.50">
    <property type="entry name" value="R3H-like domain"/>
    <property type="match status" value="1"/>
</dbReference>
<dbReference type="InterPro" id="IPR058670">
    <property type="entry name" value="PTPase_dom"/>
</dbReference>
<dbReference type="Pfam" id="PF25516">
    <property type="entry name" value="PTPase"/>
    <property type="match status" value="1"/>
</dbReference>
<dbReference type="PROSITE" id="PS51061">
    <property type="entry name" value="R3H"/>
    <property type="match status" value="1"/>
</dbReference>
<protein>
    <recommendedName>
        <fullName evidence="2">R3H domain-containing protein</fullName>
    </recommendedName>
</protein>
<dbReference type="SMART" id="SM00393">
    <property type="entry name" value="R3H"/>
    <property type="match status" value="1"/>
</dbReference>
<dbReference type="Pfam" id="PF01424">
    <property type="entry name" value="R3H"/>
    <property type="match status" value="1"/>
</dbReference>
<dbReference type="InterPro" id="IPR036867">
    <property type="entry name" value="R3H_dom_sf"/>
</dbReference>
<sequence>MKSEKALPFAAPEPAAAGKAAKGNGPKNILPFGINRVRLEESISRMRLPVNVVSDLKEADLLMTSKSHYRRESQVLRDAELKGIPIYVVRSDKTSQMEQALANIYRVEEHSDSVALALMETEKAIEEIKRSGQMVELSPQNAFIRRLQHQLAEKYNLVTRSTGKAPRRRVRILAGDGEARR</sequence>
<evidence type="ECO:0000313" key="3">
    <source>
        <dbReference type="EMBL" id="GAG02167.1"/>
    </source>
</evidence>
<dbReference type="GO" id="GO:0003676">
    <property type="term" value="F:nucleic acid binding"/>
    <property type="evidence" value="ECO:0007669"/>
    <property type="project" value="InterPro"/>
</dbReference>
<dbReference type="AlphaFoldDB" id="X0USG4"/>
<feature type="region of interest" description="Disordered" evidence="1">
    <location>
        <begin position="1"/>
        <end position="25"/>
    </location>
</feature>
<evidence type="ECO:0000259" key="2">
    <source>
        <dbReference type="PROSITE" id="PS51061"/>
    </source>
</evidence>
<proteinExistence type="predicted"/>
<dbReference type="SUPFAM" id="SSF82708">
    <property type="entry name" value="R3H domain"/>
    <property type="match status" value="1"/>
</dbReference>
<name>X0USG4_9ZZZZ</name>
<accession>X0USG4</accession>
<reference evidence="3" key="1">
    <citation type="journal article" date="2014" name="Front. Microbiol.">
        <title>High frequency of phylogenetically diverse reductive dehalogenase-homologous genes in deep subseafloor sedimentary metagenomes.</title>
        <authorList>
            <person name="Kawai M."/>
            <person name="Futagami T."/>
            <person name="Toyoda A."/>
            <person name="Takaki Y."/>
            <person name="Nishi S."/>
            <person name="Hori S."/>
            <person name="Arai W."/>
            <person name="Tsubouchi T."/>
            <person name="Morono Y."/>
            <person name="Uchiyama I."/>
            <person name="Ito T."/>
            <person name="Fujiyama A."/>
            <person name="Inagaki F."/>
            <person name="Takami H."/>
        </authorList>
    </citation>
    <scope>NUCLEOTIDE SEQUENCE</scope>
    <source>
        <strain evidence="3">Expedition CK06-06</strain>
    </source>
</reference>
<comment type="caution">
    <text evidence="3">The sequence shown here is derived from an EMBL/GenBank/DDBJ whole genome shotgun (WGS) entry which is preliminary data.</text>
</comment>